<organism evidence="6">
    <name type="scientific">hydrothermal vent metagenome</name>
    <dbReference type="NCBI Taxonomy" id="652676"/>
    <lineage>
        <taxon>unclassified sequences</taxon>
        <taxon>metagenomes</taxon>
        <taxon>ecological metagenomes</taxon>
    </lineage>
</organism>
<evidence type="ECO:0000256" key="2">
    <source>
        <dbReference type="ARBA" id="ARBA00023136"/>
    </source>
</evidence>
<dbReference type="AlphaFoldDB" id="A0A3B0U637"/>
<dbReference type="Pfam" id="PF13715">
    <property type="entry name" value="CarbopepD_reg_2"/>
    <property type="match status" value="1"/>
</dbReference>
<dbReference type="EMBL" id="UOEP01000202">
    <property type="protein sequence ID" value="VAW23863.1"/>
    <property type="molecule type" value="Genomic_DNA"/>
</dbReference>
<protein>
    <submittedName>
        <fullName evidence="6">TonB-dependent receptor</fullName>
    </submittedName>
</protein>
<dbReference type="InterPro" id="IPR037066">
    <property type="entry name" value="Plug_dom_sf"/>
</dbReference>
<keyword evidence="2" id="KW-0472">Membrane</keyword>
<comment type="subcellular location">
    <subcellularLocation>
        <location evidence="1">Cell outer membrane</location>
    </subcellularLocation>
</comment>
<dbReference type="GO" id="GO:0009279">
    <property type="term" value="C:cell outer membrane"/>
    <property type="evidence" value="ECO:0007669"/>
    <property type="project" value="UniProtKB-SubCell"/>
</dbReference>
<dbReference type="Gene3D" id="2.60.40.1120">
    <property type="entry name" value="Carboxypeptidase-like, regulatory domain"/>
    <property type="match status" value="1"/>
</dbReference>
<gene>
    <name evidence="6" type="ORF">MNBD_BACTEROID01-2406</name>
</gene>
<feature type="domain" description="TonB-dependent receptor-like beta-barrel" evidence="4">
    <location>
        <begin position="442"/>
        <end position="926"/>
    </location>
</feature>
<dbReference type="PANTHER" id="PTHR40980">
    <property type="entry name" value="PLUG DOMAIN-CONTAINING PROTEIN"/>
    <property type="match status" value="1"/>
</dbReference>
<sequence>MRVFKLLTTAFLLLSISLVYGQKGFIRGLVFDGKTGESLPGVTIFVEGTTIGTITDLDGKFNLPINPGTYQIRVSFISYETLHINDVVVEAEKATVFDNLKLEEATIEIGEATVTAKYIRNTETAMLTMKRKSVNMLDGISSAGFKRIGDSNAAASIKRVTGVSVEDGKYVFVRGLGDRYTKTILNGLDIPGLDPDRNSIQMDIFPTSIIDNLVVNKTFSADLPADFTGGVININIKDFPDSKKASISMTAGYNPASHFNSNFLTYKGGKTDFLGYDDGTRDIPATTNIPLFSEVVGNPNGEQGLRYKEILQSFNPIMAAKKQSSLMDFSLGASLGNQFGVGKYTLGYILSFSYKNNTDFYKNAEYGRYGLANNPDETEMELREHQLGNYGVNNVLVSGLAGFAIKTRNAKYRINLLHLQNGESDAGIFDYAKSNQGTSFSGFQHNLEYSQRSLSNLLVGGKYSASNTGWDIEWKFSPTLSRIKDPDIRFTRYQDRGKSYSIGTEVGFPERIWRDLKEINLVGVLHISKDLKINGKEGKLKFGGAYSFKERDYVIRNYALNIRNIPLTGDPNEIFRPENLWPYNGNVGRGTTYEVPFIPVNPNKYNSTVSNRAGYVSIELSPFNKLKAIAGVRVENYIQFYTGQDQLGANILDNDKVLEDFGVFPTLNLIYAMAKNQNLRFSYAKTIARPSFKELSYAEIFDPISGQTFIGGLFRDANDIAGIEYWDGNLTSTDIHNFDFRWESFQRNGQTVSVSLFYKQFNRPIEMVQFATQASSYQPRNVGNGQVAGGEVEWRQNLKPIHELLQNFSFNVNLTYTKSQIELSNTEYTSRVYNARTGQSFGKYRDMAGQAPYIINSGVAYDGGETGFWKGLEAGLYYNVQGQTLQYVGIADRPDIYSVPFHSLNFNANKSFGRDGHFQAGFKIDNMLNAKKELVYKSYRASDRYFSKLSHGTTFQLKLNYSF</sequence>
<reference evidence="6" key="1">
    <citation type="submission" date="2018-06" db="EMBL/GenBank/DDBJ databases">
        <authorList>
            <person name="Zhirakovskaya E."/>
        </authorList>
    </citation>
    <scope>NUCLEOTIDE SEQUENCE</scope>
</reference>
<dbReference type="Pfam" id="PF07715">
    <property type="entry name" value="Plug"/>
    <property type="match status" value="1"/>
</dbReference>
<accession>A0A3B0U637</accession>
<evidence type="ECO:0000259" key="5">
    <source>
        <dbReference type="Pfam" id="PF07715"/>
    </source>
</evidence>
<evidence type="ECO:0000256" key="1">
    <source>
        <dbReference type="ARBA" id="ARBA00004442"/>
    </source>
</evidence>
<keyword evidence="6" id="KW-0675">Receptor</keyword>
<dbReference type="Pfam" id="PF00593">
    <property type="entry name" value="TonB_dep_Rec_b-barrel"/>
    <property type="match status" value="1"/>
</dbReference>
<name>A0A3B0U637_9ZZZZ</name>
<dbReference type="InterPro" id="IPR012910">
    <property type="entry name" value="Plug_dom"/>
</dbReference>
<dbReference type="Gene3D" id="2.40.170.20">
    <property type="entry name" value="TonB-dependent receptor, beta-barrel domain"/>
    <property type="match status" value="1"/>
</dbReference>
<evidence type="ECO:0000259" key="4">
    <source>
        <dbReference type="Pfam" id="PF00593"/>
    </source>
</evidence>
<dbReference type="InterPro" id="IPR000531">
    <property type="entry name" value="Beta-barrel_TonB"/>
</dbReference>
<dbReference type="Gene3D" id="2.170.130.10">
    <property type="entry name" value="TonB-dependent receptor, plug domain"/>
    <property type="match status" value="1"/>
</dbReference>
<proteinExistence type="predicted"/>
<feature type="domain" description="TonB-dependent receptor plug" evidence="5">
    <location>
        <begin position="138"/>
        <end position="231"/>
    </location>
</feature>
<evidence type="ECO:0000313" key="6">
    <source>
        <dbReference type="EMBL" id="VAW23863.1"/>
    </source>
</evidence>
<dbReference type="InterPro" id="IPR036942">
    <property type="entry name" value="Beta-barrel_TonB_sf"/>
</dbReference>
<evidence type="ECO:0000256" key="3">
    <source>
        <dbReference type="ARBA" id="ARBA00023237"/>
    </source>
</evidence>
<dbReference type="SUPFAM" id="SSF56935">
    <property type="entry name" value="Porins"/>
    <property type="match status" value="1"/>
</dbReference>
<dbReference type="SUPFAM" id="SSF49464">
    <property type="entry name" value="Carboxypeptidase regulatory domain-like"/>
    <property type="match status" value="1"/>
</dbReference>
<dbReference type="PANTHER" id="PTHR40980:SF4">
    <property type="entry name" value="TONB-DEPENDENT RECEPTOR-LIKE BETA-BARREL DOMAIN-CONTAINING PROTEIN"/>
    <property type="match status" value="1"/>
</dbReference>
<keyword evidence="3" id="KW-0998">Cell outer membrane</keyword>
<dbReference type="InterPro" id="IPR008969">
    <property type="entry name" value="CarboxyPept-like_regulatory"/>
</dbReference>